<evidence type="ECO:0000256" key="1">
    <source>
        <dbReference type="SAM" id="SignalP"/>
    </source>
</evidence>
<organism evidence="2 3">
    <name type="scientific">Setaria viridis</name>
    <name type="common">Green bristlegrass</name>
    <name type="synonym">Setaria italica subsp. viridis</name>
    <dbReference type="NCBI Taxonomy" id="4556"/>
    <lineage>
        <taxon>Eukaryota</taxon>
        <taxon>Viridiplantae</taxon>
        <taxon>Streptophyta</taxon>
        <taxon>Embryophyta</taxon>
        <taxon>Tracheophyta</taxon>
        <taxon>Spermatophyta</taxon>
        <taxon>Magnoliopsida</taxon>
        <taxon>Liliopsida</taxon>
        <taxon>Poales</taxon>
        <taxon>Poaceae</taxon>
        <taxon>PACMAD clade</taxon>
        <taxon>Panicoideae</taxon>
        <taxon>Panicodae</taxon>
        <taxon>Paniceae</taxon>
        <taxon>Cenchrinae</taxon>
        <taxon>Setaria</taxon>
    </lineage>
</organism>
<dbReference type="EMBL" id="CM016559">
    <property type="protein sequence ID" value="TKW00656.1"/>
    <property type="molecule type" value="Genomic_DNA"/>
</dbReference>
<feature type="signal peptide" evidence="1">
    <location>
        <begin position="1"/>
        <end position="21"/>
    </location>
</feature>
<evidence type="ECO:0000313" key="2">
    <source>
        <dbReference type="EMBL" id="TKW00656.1"/>
    </source>
</evidence>
<dbReference type="Gramene" id="TKW00656">
    <property type="protein sequence ID" value="TKW00656"/>
    <property type="gene ID" value="SEVIR_8G125866v2"/>
</dbReference>
<proteinExistence type="predicted"/>
<dbReference type="AlphaFoldDB" id="A0A4V6D303"/>
<gene>
    <name evidence="2" type="ORF">SEVIR_8G125866v2</name>
</gene>
<dbReference type="Proteomes" id="UP000298652">
    <property type="component" value="Chromosome 8"/>
</dbReference>
<keyword evidence="3" id="KW-1185">Reference proteome</keyword>
<accession>A0A4V6D303</accession>
<sequence>MYHLKFSTLSALLNLIQWTCSCRVTSPGTLRGQHLPSPLISL</sequence>
<name>A0A4V6D303_SETVI</name>
<evidence type="ECO:0000313" key="3">
    <source>
        <dbReference type="Proteomes" id="UP000298652"/>
    </source>
</evidence>
<protein>
    <submittedName>
        <fullName evidence="2">Uncharacterized protein</fullName>
    </submittedName>
</protein>
<feature type="chain" id="PRO_5020652545" evidence="1">
    <location>
        <begin position="22"/>
        <end position="42"/>
    </location>
</feature>
<keyword evidence="1" id="KW-0732">Signal</keyword>
<dbReference type="PROSITE" id="PS51257">
    <property type="entry name" value="PROKAR_LIPOPROTEIN"/>
    <property type="match status" value="1"/>
</dbReference>
<reference evidence="2" key="1">
    <citation type="submission" date="2019-03" db="EMBL/GenBank/DDBJ databases">
        <title>WGS assembly of Setaria viridis.</title>
        <authorList>
            <person name="Huang P."/>
            <person name="Jenkins J."/>
            <person name="Grimwood J."/>
            <person name="Barry K."/>
            <person name="Healey A."/>
            <person name="Mamidi S."/>
            <person name="Sreedasyam A."/>
            <person name="Shu S."/>
            <person name="Feldman M."/>
            <person name="Wu J."/>
            <person name="Yu Y."/>
            <person name="Chen C."/>
            <person name="Johnson J."/>
            <person name="Rokhsar D."/>
            <person name="Baxter I."/>
            <person name="Schmutz J."/>
            <person name="Brutnell T."/>
            <person name="Kellogg E."/>
        </authorList>
    </citation>
    <scope>NUCLEOTIDE SEQUENCE [LARGE SCALE GENOMIC DNA]</scope>
</reference>